<comment type="caution">
    <text evidence="1">The sequence shown here is derived from an EMBL/GenBank/DDBJ whole genome shotgun (WGS) entry which is preliminary data.</text>
</comment>
<accession>A0A6G0STY2</accession>
<organism evidence="1 2">
    <name type="scientific">Aphis glycines</name>
    <name type="common">Soybean aphid</name>
    <dbReference type="NCBI Taxonomy" id="307491"/>
    <lineage>
        <taxon>Eukaryota</taxon>
        <taxon>Metazoa</taxon>
        <taxon>Ecdysozoa</taxon>
        <taxon>Arthropoda</taxon>
        <taxon>Hexapoda</taxon>
        <taxon>Insecta</taxon>
        <taxon>Pterygota</taxon>
        <taxon>Neoptera</taxon>
        <taxon>Paraneoptera</taxon>
        <taxon>Hemiptera</taxon>
        <taxon>Sternorrhyncha</taxon>
        <taxon>Aphidomorpha</taxon>
        <taxon>Aphidoidea</taxon>
        <taxon>Aphididae</taxon>
        <taxon>Aphidini</taxon>
        <taxon>Aphis</taxon>
        <taxon>Aphis</taxon>
    </lineage>
</organism>
<dbReference type="Proteomes" id="UP000475862">
    <property type="component" value="Unassembled WGS sequence"/>
</dbReference>
<keyword evidence="2" id="KW-1185">Reference proteome</keyword>
<reference evidence="1 2" key="1">
    <citation type="submission" date="2019-08" db="EMBL/GenBank/DDBJ databases">
        <title>The genome of the soybean aphid Biotype 1, its phylome, world population structure and adaptation to the North American continent.</title>
        <authorList>
            <person name="Giordano R."/>
            <person name="Donthu R.K."/>
            <person name="Hernandez A.G."/>
            <person name="Wright C.L."/>
            <person name="Zimin A.V."/>
        </authorList>
    </citation>
    <scope>NUCLEOTIDE SEQUENCE [LARGE SCALE GENOMIC DNA]</scope>
    <source>
        <tissue evidence="1">Whole aphids</tissue>
    </source>
</reference>
<gene>
    <name evidence="1" type="ORF">AGLY_017732</name>
</gene>
<dbReference type="EMBL" id="VYZN01001885">
    <property type="protein sequence ID" value="KAE9521850.1"/>
    <property type="molecule type" value="Genomic_DNA"/>
</dbReference>
<proteinExistence type="predicted"/>
<sequence length="362" mass="43069">MKTSIILRHGSIIDSYTASYFTIPAIPHHELKKFKRHITVHYNIICPFENLYMQLNIIIEIQNVVIQLLNKRIALTGNFLKYYESIFTALRFIRSSPSIDVNRFLKCIGLESKRFQEQKMVGLRWLSEPSKPPYLRPCHHNNNDNMITVHIGLHPSTHLTQGWPTRYEFKAQNLKAFKKLYKTSMYIIKSLRYYRWQMSKKYTALRNNKKYTINNQKQPGTSVYLLKASRRPDKYWNFLLASQLYYNIFKSTKKYMHKLYTISNPEFISQAIHLNNKLNRNVIKLNCTKIVCHPRLLLFGTEYEYHILQTVLFFNENEIISKYVIFIMIKSYAANDIKLTETITIVFCISSHLKKHKILKYT</sequence>
<dbReference type="AlphaFoldDB" id="A0A6G0STY2"/>
<name>A0A6G0STY2_APHGL</name>
<evidence type="ECO:0000313" key="2">
    <source>
        <dbReference type="Proteomes" id="UP000475862"/>
    </source>
</evidence>
<protein>
    <submittedName>
        <fullName evidence="1">Uncharacterized protein</fullName>
    </submittedName>
</protein>
<evidence type="ECO:0000313" key="1">
    <source>
        <dbReference type="EMBL" id="KAE9521850.1"/>
    </source>
</evidence>